<dbReference type="InterPro" id="IPR008927">
    <property type="entry name" value="6-PGluconate_DH-like_C_sf"/>
</dbReference>
<evidence type="ECO:0000256" key="1">
    <source>
        <dbReference type="ARBA" id="ARBA00005525"/>
    </source>
</evidence>
<dbReference type="InterPro" id="IPR028939">
    <property type="entry name" value="P5C_Rdtase_cat_N"/>
</dbReference>
<reference evidence="5 6" key="1">
    <citation type="submission" date="2020-04" db="EMBL/GenBank/DDBJ databases">
        <title>Molecular characterization of pseudomonads from Agaricus bisporus reveal novel blotch 2 pathogens in Western Europe.</title>
        <authorList>
            <person name="Taparia T."/>
            <person name="Krijger M."/>
            <person name="Haynes E."/>
            <person name="Elpinstone J.G."/>
            <person name="Noble R."/>
            <person name="Van Der Wolf J."/>
        </authorList>
    </citation>
    <scope>NUCLEOTIDE SEQUENCE [LARGE SCALE GENOMIC DNA]</scope>
    <source>
        <strain evidence="5 6">P8021</strain>
    </source>
</reference>
<dbReference type="PANTHER" id="PTHR11645:SF0">
    <property type="entry name" value="PYRROLINE-5-CARBOXYLATE REDUCTASE 3"/>
    <property type="match status" value="1"/>
</dbReference>
<feature type="domain" description="Pyrroline-5-carboxylate reductase dimerisation" evidence="4">
    <location>
        <begin position="170"/>
        <end position="263"/>
    </location>
</feature>
<comment type="caution">
    <text evidence="5">The sequence shown here is derived from an EMBL/GenBank/DDBJ whole genome shotgun (WGS) entry which is preliminary data.</text>
</comment>
<keyword evidence="2" id="KW-0560">Oxidoreductase</keyword>
<feature type="domain" description="Pyrroline-5-carboxylate reductase catalytic N-terminal" evidence="3">
    <location>
        <begin position="17"/>
        <end position="107"/>
    </location>
</feature>
<dbReference type="Gene3D" id="1.10.3730.10">
    <property type="entry name" value="ProC C-terminal domain-like"/>
    <property type="match status" value="1"/>
</dbReference>
<dbReference type="InterPro" id="IPR029036">
    <property type="entry name" value="P5CR_dimer"/>
</dbReference>
<comment type="similarity">
    <text evidence="1">Belongs to the pyrroline-5-carboxylate reductase family.</text>
</comment>
<dbReference type="SUPFAM" id="SSF48179">
    <property type="entry name" value="6-phosphogluconate dehydrogenase C-terminal domain-like"/>
    <property type="match status" value="1"/>
</dbReference>
<evidence type="ECO:0000313" key="5">
    <source>
        <dbReference type="EMBL" id="NWE92503.1"/>
    </source>
</evidence>
<dbReference type="GO" id="GO:0055129">
    <property type="term" value="P:L-proline biosynthetic process"/>
    <property type="evidence" value="ECO:0007669"/>
    <property type="project" value="TreeGrafter"/>
</dbReference>
<evidence type="ECO:0000259" key="3">
    <source>
        <dbReference type="Pfam" id="PF03807"/>
    </source>
</evidence>
<evidence type="ECO:0000259" key="4">
    <source>
        <dbReference type="Pfam" id="PF14748"/>
    </source>
</evidence>
<dbReference type="InterPro" id="IPR036291">
    <property type="entry name" value="NAD(P)-bd_dom_sf"/>
</dbReference>
<name>A0A7Y8KKS4_9PSED</name>
<dbReference type="EMBL" id="JACASD010000106">
    <property type="protein sequence ID" value="NWE92503.1"/>
    <property type="molecule type" value="Genomic_DNA"/>
</dbReference>
<accession>A0A7Y8KKS4</accession>
<dbReference type="Pfam" id="PF14748">
    <property type="entry name" value="P5CR_dimer"/>
    <property type="match status" value="1"/>
</dbReference>
<sequence length="270" mass="29102">MMQSTTELIGVDSVLNIGILGVGELTEKVVIGLRRSGFGGRVLLSPRNHERAQQLAEQWDCEVMADNQQVVDGADLLVLGVRPEVVGQLSDEVQLRPEQTLVSLVAGLPLAELQRRFPQARVVRAMLSYAAQISQTTVVVTPGGEPHATLLGALGSLVVLDQEEAFELATVAACMNGWFYFFLSDLQQWFTDKGLSKDQAAQLVMGNLQDCLASAHHQPTASLEALGSAIATPGTFTAAGLEVLRHKGATQAWRDAADEVLERLHTPARL</sequence>
<dbReference type="AlphaFoldDB" id="A0A7Y8KKS4"/>
<dbReference type="SUPFAM" id="SSF51735">
    <property type="entry name" value="NAD(P)-binding Rossmann-fold domains"/>
    <property type="match status" value="1"/>
</dbReference>
<dbReference type="Pfam" id="PF03807">
    <property type="entry name" value="F420_oxidored"/>
    <property type="match status" value="1"/>
</dbReference>
<dbReference type="Proteomes" id="UP000585226">
    <property type="component" value="Unassembled WGS sequence"/>
</dbReference>
<protein>
    <submittedName>
        <fullName evidence="5">NAD(P)-binding domain-containing protein</fullName>
    </submittedName>
</protein>
<evidence type="ECO:0000256" key="2">
    <source>
        <dbReference type="ARBA" id="ARBA00023002"/>
    </source>
</evidence>
<organism evidence="5 6">
    <name type="scientific">Pseudomonas reactans</name>
    <dbReference type="NCBI Taxonomy" id="117680"/>
    <lineage>
        <taxon>Bacteria</taxon>
        <taxon>Pseudomonadati</taxon>
        <taxon>Pseudomonadota</taxon>
        <taxon>Gammaproteobacteria</taxon>
        <taxon>Pseudomonadales</taxon>
        <taxon>Pseudomonadaceae</taxon>
        <taxon>Pseudomonas</taxon>
    </lineage>
</organism>
<dbReference type="GO" id="GO:0004735">
    <property type="term" value="F:pyrroline-5-carboxylate reductase activity"/>
    <property type="evidence" value="ECO:0007669"/>
    <property type="project" value="TreeGrafter"/>
</dbReference>
<gene>
    <name evidence="5" type="ORF">HX893_30705</name>
</gene>
<dbReference type="Gene3D" id="3.40.50.720">
    <property type="entry name" value="NAD(P)-binding Rossmann-like Domain"/>
    <property type="match status" value="1"/>
</dbReference>
<proteinExistence type="inferred from homology"/>
<dbReference type="PANTHER" id="PTHR11645">
    <property type="entry name" value="PYRROLINE-5-CARBOXYLATE REDUCTASE"/>
    <property type="match status" value="1"/>
</dbReference>
<evidence type="ECO:0000313" key="6">
    <source>
        <dbReference type="Proteomes" id="UP000585226"/>
    </source>
</evidence>